<dbReference type="AlphaFoldDB" id="A0A1M4RWP9"/>
<evidence type="ECO:0000256" key="6">
    <source>
        <dbReference type="ARBA" id="ARBA00022989"/>
    </source>
</evidence>
<dbReference type="EMBL" id="FQTT01000001">
    <property type="protein sequence ID" value="SHE24369.1"/>
    <property type="molecule type" value="Genomic_DNA"/>
</dbReference>
<evidence type="ECO:0000256" key="2">
    <source>
        <dbReference type="ARBA" id="ARBA00022448"/>
    </source>
</evidence>
<keyword evidence="6 9" id="KW-1133">Transmembrane helix</keyword>
<evidence type="ECO:0000256" key="4">
    <source>
        <dbReference type="ARBA" id="ARBA00022519"/>
    </source>
</evidence>
<evidence type="ECO:0000313" key="11">
    <source>
        <dbReference type="Proteomes" id="UP000184291"/>
    </source>
</evidence>
<accession>A0A1M4RWP9</accession>
<reference evidence="11" key="1">
    <citation type="submission" date="2016-09" db="EMBL/GenBank/DDBJ databases">
        <authorList>
            <person name="Strepis N."/>
        </authorList>
    </citation>
    <scope>NUCLEOTIDE SEQUENCE [LARGE SCALE GENOMIC DNA]</scope>
</reference>
<evidence type="ECO:0000256" key="9">
    <source>
        <dbReference type="SAM" id="Phobius"/>
    </source>
</evidence>
<dbReference type="RefSeq" id="WP_073327645.1">
    <property type="nucleotide sequence ID" value="NZ_FQTT01000001.1"/>
</dbReference>
<feature type="transmembrane region" description="Helical" evidence="9">
    <location>
        <begin position="156"/>
        <end position="178"/>
    </location>
</feature>
<dbReference type="CDD" id="cd06579">
    <property type="entry name" value="TM_PBP1_transp_AraH_like"/>
    <property type="match status" value="1"/>
</dbReference>
<evidence type="ECO:0000256" key="1">
    <source>
        <dbReference type="ARBA" id="ARBA00004651"/>
    </source>
</evidence>
<dbReference type="GO" id="GO:0005886">
    <property type="term" value="C:plasma membrane"/>
    <property type="evidence" value="ECO:0007669"/>
    <property type="project" value="UniProtKB-SubCell"/>
</dbReference>
<feature type="transmembrane region" description="Helical" evidence="9">
    <location>
        <begin position="266"/>
        <end position="285"/>
    </location>
</feature>
<sequence>MKAILIRYRWETVLVILILLGVVIGSMLSPYFLDFGNFSRSAMTFVPVALMTLGLFPVVVTGEIDISLPSTLAVSAVLFAKLSEGGVEMPAALVASALLCTFLGAVNGVLVAVAGLPSMAVTLGAMGVYRGIAYLIGGDAGVTGISESYLAFGRGWVWWFPVPVVVFIVMAVLVWLLMSRSNFGSYAYAIGSGAPAVRSAGISVARTKIGAYVFASLMAWLAGLVWVGEYMSARGDNGDGTIMLVLTGVVLGGVSIFGGSGKTSGVVLSCCLLLVLQTAMSLANVPGTTQTLISGAVLLIAVIVPNAGQLIDHLHRRSPGRSVEHAQ</sequence>
<keyword evidence="5 9" id="KW-0812">Transmembrane</keyword>
<dbReference type="STRING" id="1892869.ACGLYG10_0570"/>
<keyword evidence="2" id="KW-0813">Transport</keyword>
<dbReference type="InterPro" id="IPR001851">
    <property type="entry name" value="ABC_transp_permease"/>
</dbReference>
<feature type="transmembrane region" description="Helical" evidence="9">
    <location>
        <begin position="12"/>
        <end position="33"/>
    </location>
</feature>
<keyword evidence="4" id="KW-0997">Cell inner membrane</keyword>
<organism evidence="10 11">
    <name type="scientific">Actinomyces glycerinitolerans</name>
    <dbReference type="NCBI Taxonomy" id="1892869"/>
    <lineage>
        <taxon>Bacteria</taxon>
        <taxon>Bacillati</taxon>
        <taxon>Actinomycetota</taxon>
        <taxon>Actinomycetes</taxon>
        <taxon>Actinomycetales</taxon>
        <taxon>Actinomycetaceae</taxon>
        <taxon>Actinomyces</taxon>
    </lineage>
</organism>
<proteinExistence type="predicted"/>
<dbReference type="Pfam" id="PF02653">
    <property type="entry name" value="BPD_transp_2"/>
    <property type="match status" value="1"/>
</dbReference>
<evidence type="ECO:0000256" key="5">
    <source>
        <dbReference type="ARBA" id="ARBA00022692"/>
    </source>
</evidence>
<keyword evidence="7 9" id="KW-0472">Membrane</keyword>
<feature type="transmembrane region" description="Helical" evidence="9">
    <location>
        <begin position="209"/>
        <end position="228"/>
    </location>
</feature>
<dbReference type="PANTHER" id="PTHR32196">
    <property type="entry name" value="ABC TRANSPORTER PERMEASE PROTEIN YPHD-RELATED-RELATED"/>
    <property type="match status" value="1"/>
</dbReference>
<comment type="subcellular location">
    <subcellularLocation>
        <location evidence="1">Cell membrane</location>
        <topology evidence="1">Multi-pass membrane protein</topology>
    </subcellularLocation>
</comment>
<evidence type="ECO:0000256" key="3">
    <source>
        <dbReference type="ARBA" id="ARBA00022475"/>
    </source>
</evidence>
<feature type="transmembrane region" description="Helical" evidence="9">
    <location>
        <begin position="91"/>
        <end position="116"/>
    </location>
</feature>
<feature type="transmembrane region" description="Helical" evidence="9">
    <location>
        <begin position="240"/>
        <end position="259"/>
    </location>
</feature>
<evidence type="ECO:0000313" key="10">
    <source>
        <dbReference type="EMBL" id="SHE24369.1"/>
    </source>
</evidence>
<keyword evidence="3" id="KW-1003">Cell membrane</keyword>
<dbReference type="OrthoDB" id="7947581at2"/>
<name>A0A1M4RWP9_9ACTO</name>
<evidence type="ECO:0000256" key="8">
    <source>
        <dbReference type="ARBA" id="ARBA00039381"/>
    </source>
</evidence>
<gene>
    <name evidence="10" type="ORF">ACGLYG10_0570</name>
</gene>
<dbReference type="Proteomes" id="UP000184291">
    <property type="component" value="Unassembled WGS sequence"/>
</dbReference>
<evidence type="ECO:0000256" key="7">
    <source>
        <dbReference type="ARBA" id="ARBA00023136"/>
    </source>
</evidence>
<dbReference type="PANTHER" id="PTHR32196:SF71">
    <property type="entry name" value="AUTOINDUCER 2 IMPORT SYSTEM PERMEASE PROTEIN LSRD"/>
    <property type="match status" value="1"/>
</dbReference>
<keyword evidence="11" id="KW-1185">Reference proteome</keyword>
<feature type="transmembrane region" description="Helical" evidence="9">
    <location>
        <begin position="291"/>
        <end position="311"/>
    </location>
</feature>
<dbReference type="GO" id="GO:0022857">
    <property type="term" value="F:transmembrane transporter activity"/>
    <property type="evidence" value="ECO:0007669"/>
    <property type="project" value="InterPro"/>
</dbReference>
<protein>
    <recommendedName>
        <fullName evidence="8">Autoinducer 2 import system permease protein LsrD</fullName>
    </recommendedName>
</protein>